<evidence type="ECO:0000313" key="2">
    <source>
        <dbReference type="Proteomes" id="UP000003530"/>
    </source>
</evidence>
<dbReference type="AlphaFoldDB" id="F0IPE0"/>
<dbReference type="PATRIC" id="fig|888811.3.peg.2242"/>
<evidence type="ECO:0000313" key="1">
    <source>
        <dbReference type="EMBL" id="EGD35846.1"/>
    </source>
</evidence>
<dbReference type="Proteomes" id="UP000003530">
    <property type="component" value="Unassembled WGS sequence"/>
</dbReference>
<dbReference type="EMBL" id="AEXY01000023">
    <property type="protein sequence ID" value="EGD35846.1"/>
    <property type="molecule type" value="Genomic_DNA"/>
</dbReference>
<organism evidence="1 2">
    <name type="scientific">Streptococcus sanguinis SK150</name>
    <dbReference type="NCBI Taxonomy" id="888811"/>
    <lineage>
        <taxon>Bacteria</taxon>
        <taxon>Bacillati</taxon>
        <taxon>Bacillota</taxon>
        <taxon>Bacilli</taxon>
        <taxon>Lactobacillales</taxon>
        <taxon>Streptococcaceae</taxon>
        <taxon>Streptococcus</taxon>
    </lineage>
</organism>
<name>F0IPE0_STRSA</name>
<accession>F0IPE0</accession>
<protein>
    <submittedName>
        <fullName evidence="1">Uncharacterized protein</fullName>
    </submittedName>
</protein>
<gene>
    <name evidence="1" type="ORF">HMPREF9383_2282</name>
</gene>
<dbReference type="HOGENOM" id="CLU_3206019_0_0_9"/>
<comment type="caution">
    <text evidence="1">The sequence shown here is derived from an EMBL/GenBank/DDBJ whole genome shotgun (WGS) entry which is preliminary data.</text>
</comment>
<reference evidence="1 2" key="1">
    <citation type="submission" date="2011-02" db="EMBL/GenBank/DDBJ databases">
        <authorList>
            <person name="Muzny D."/>
            <person name="Qin X."/>
            <person name="Deng J."/>
            <person name="Jiang H."/>
            <person name="Liu Y."/>
            <person name="Qu J."/>
            <person name="Song X.-Z."/>
            <person name="Zhang L."/>
            <person name="Thornton R."/>
            <person name="Coyle M."/>
            <person name="Francisco L."/>
            <person name="Jackson L."/>
            <person name="Javaid M."/>
            <person name="Korchina V."/>
            <person name="Kovar C."/>
            <person name="Mata R."/>
            <person name="Mathew T."/>
            <person name="Ngo R."/>
            <person name="Nguyen L."/>
            <person name="Nguyen N."/>
            <person name="Okwuonu G."/>
            <person name="Ongeri F."/>
            <person name="Pham C."/>
            <person name="Simmons D."/>
            <person name="Wilczek-Boney K."/>
            <person name="Hale W."/>
            <person name="Jakkamsetti A."/>
            <person name="Pham P."/>
            <person name="Ruth R."/>
            <person name="San Lucas F."/>
            <person name="Warren J."/>
            <person name="Zhang J."/>
            <person name="Zhao Z."/>
            <person name="Zhou C."/>
            <person name="Zhu D."/>
            <person name="Lee S."/>
            <person name="Bess C."/>
            <person name="Blankenburg K."/>
            <person name="Forbes L."/>
            <person name="Fu Q."/>
            <person name="Gubbala S."/>
            <person name="Hirani K."/>
            <person name="Jayaseelan J.C."/>
            <person name="Lara F."/>
            <person name="Munidasa M."/>
            <person name="Palculict T."/>
            <person name="Patil S."/>
            <person name="Pu L.-L."/>
            <person name="Saada N."/>
            <person name="Tang L."/>
            <person name="Weissenberger G."/>
            <person name="Zhu Y."/>
            <person name="Hemphill L."/>
            <person name="Shang Y."/>
            <person name="Youmans B."/>
            <person name="Ayvaz T."/>
            <person name="Ross M."/>
            <person name="Santibanez J."/>
            <person name="Aqrawi P."/>
            <person name="Gross S."/>
            <person name="Joshi V."/>
            <person name="Fowler G."/>
            <person name="Nazareth L."/>
            <person name="Reid J."/>
            <person name="Worley K."/>
            <person name="Petrosino J."/>
            <person name="Highlander S."/>
            <person name="Gibbs R."/>
        </authorList>
    </citation>
    <scope>NUCLEOTIDE SEQUENCE [LARGE SCALE GENOMIC DNA]</scope>
    <source>
        <strain evidence="1 2">SK150</strain>
    </source>
</reference>
<proteinExistence type="predicted"/>
<sequence>MSFDVKIYIVDESRKTSALFLWESKKFCRQKSLPKLGGLHNFELN</sequence>